<accession>A0A371E9I9</accession>
<evidence type="ECO:0000256" key="1">
    <source>
        <dbReference type="SAM" id="Phobius"/>
    </source>
</evidence>
<evidence type="ECO:0000313" key="2">
    <source>
        <dbReference type="EMBL" id="RDX62694.1"/>
    </source>
</evidence>
<name>A0A371E9I9_MUCPR</name>
<dbReference type="InterPro" id="IPR043502">
    <property type="entry name" value="DNA/RNA_pol_sf"/>
</dbReference>
<dbReference type="Gene3D" id="2.40.70.10">
    <property type="entry name" value="Acid Proteases"/>
    <property type="match status" value="1"/>
</dbReference>
<sequence>MGINVSTLIKSEQVSTLIQPGMPKKCRDPNTFTCSCTIGECTFAYTMLDLGTSINVIPSSIYRSLKLGDLEQTVIYSGQIILNDSKTKIGVHTRTLSMEFGDNMVYLSKRRDTIGGGSLTNEVATKVVPKKFGMTVVKNQNNELILTRVQNNWTTSLSHLLIKFWRGWQKINIRPPSLAHSAPLLTLGCLSICATPQAPSRGAWLCMILHLMHSWRVYLEFYKCVETNLVLNFEKCHFMVTKDIVLGHLVSSRGIEVDRDKIDIIASLSHPGSWEFEIHLRFQQNSIAIVYSSIVGCGELKKKLTTILILQAPNWELPFELMCQRVGKHSHVIAYASYTLNSTQQLLLHYINFFLIWIIVFSNHATLKFLLKKPDVKPRLIH</sequence>
<proteinExistence type="predicted"/>
<keyword evidence="1" id="KW-0812">Transmembrane</keyword>
<feature type="non-terminal residue" evidence="2">
    <location>
        <position position="1"/>
    </location>
</feature>
<dbReference type="Proteomes" id="UP000257109">
    <property type="component" value="Unassembled WGS sequence"/>
</dbReference>
<dbReference type="Gene3D" id="3.30.70.270">
    <property type="match status" value="1"/>
</dbReference>
<dbReference type="PANTHER" id="PTHR33067">
    <property type="entry name" value="RNA-DIRECTED DNA POLYMERASE-RELATED"/>
    <property type="match status" value="1"/>
</dbReference>
<keyword evidence="1" id="KW-1133">Transmembrane helix</keyword>
<reference evidence="2" key="1">
    <citation type="submission" date="2018-05" db="EMBL/GenBank/DDBJ databases">
        <title>Draft genome of Mucuna pruriens seed.</title>
        <authorList>
            <person name="Nnadi N.E."/>
            <person name="Vos R."/>
            <person name="Hasami M.H."/>
            <person name="Devisetty U.K."/>
            <person name="Aguiy J.C."/>
        </authorList>
    </citation>
    <scope>NUCLEOTIDE SEQUENCE [LARGE SCALE GENOMIC DNA]</scope>
    <source>
        <strain evidence="2">JCA_2017</strain>
    </source>
</reference>
<evidence type="ECO:0000313" key="3">
    <source>
        <dbReference type="Proteomes" id="UP000257109"/>
    </source>
</evidence>
<dbReference type="InterPro" id="IPR021109">
    <property type="entry name" value="Peptidase_aspartic_dom_sf"/>
</dbReference>
<gene>
    <name evidence="2" type="ORF">CR513_58945</name>
</gene>
<dbReference type="AlphaFoldDB" id="A0A371E9I9"/>
<organism evidence="2 3">
    <name type="scientific">Mucuna pruriens</name>
    <name type="common">Velvet bean</name>
    <name type="synonym">Dolichos pruriens</name>
    <dbReference type="NCBI Taxonomy" id="157652"/>
    <lineage>
        <taxon>Eukaryota</taxon>
        <taxon>Viridiplantae</taxon>
        <taxon>Streptophyta</taxon>
        <taxon>Embryophyta</taxon>
        <taxon>Tracheophyta</taxon>
        <taxon>Spermatophyta</taxon>
        <taxon>Magnoliopsida</taxon>
        <taxon>eudicotyledons</taxon>
        <taxon>Gunneridae</taxon>
        <taxon>Pentapetalae</taxon>
        <taxon>rosids</taxon>
        <taxon>fabids</taxon>
        <taxon>Fabales</taxon>
        <taxon>Fabaceae</taxon>
        <taxon>Papilionoideae</taxon>
        <taxon>50 kb inversion clade</taxon>
        <taxon>NPAAA clade</taxon>
        <taxon>indigoferoid/millettioid clade</taxon>
        <taxon>Phaseoleae</taxon>
        <taxon>Mucuna</taxon>
    </lineage>
</organism>
<comment type="caution">
    <text evidence="2">The sequence shown here is derived from an EMBL/GenBank/DDBJ whole genome shotgun (WGS) entry which is preliminary data.</text>
</comment>
<dbReference type="InterPro" id="IPR043128">
    <property type="entry name" value="Rev_trsase/Diguanyl_cyclase"/>
</dbReference>
<protein>
    <submittedName>
        <fullName evidence="2">Uncharacterized protein</fullName>
    </submittedName>
</protein>
<dbReference type="SUPFAM" id="SSF56672">
    <property type="entry name" value="DNA/RNA polymerases"/>
    <property type="match status" value="1"/>
</dbReference>
<dbReference type="PANTHER" id="PTHR33067:SF9">
    <property type="entry name" value="RNA-DIRECTED DNA POLYMERASE"/>
    <property type="match status" value="1"/>
</dbReference>
<dbReference type="OrthoDB" id="1702682at2759"/>
<keyword evidence="3" id="KW-1185">Reference proteome</keyword>
<dbReference type="EMBL" id="QJKJ01015339">
    <property type="protein sequence ID" value="RDX62694.1"/>
    <property type="molecule type" value="Genomic_DNA"/>
</dbReference>
<keyword evidence="1" id="KW-0472">Membrane</keyword>
<feature type="transmembrane region" description="Helical" evidence="1">
    <location>
        <begin position="347"/>
        <end position="371"/>
    </location>
</feature>